<evidence type="ECO:0000313" key="3">
    <source>
        <dbReference type="Proteomes" id="UP000264310"/>
    </source>
</evidence>
<reference evidence="2 3" key="1">
    <citation type="submission" date="2018-08" db="EMBL/GenBank/DDBJ databases">
        <title>Fulvimarina sp. 85, whole genome shotgun sequence.</title>
        <authorList>
            <person name="Tuo L."/>
        </authorList>
    </citation>
    <scope>NUCLEOTIDE SEQUENCE [LARGE SCALE GENOMIC DNA]</scope>
    <source>
        <strain evidence="2 3">85</strain>
    </source>
</reference>
<dbReference type="PANTHER" id="PTHR43138">
    <property type="entry name" value="ACETYLTRANSFERASE, GNAT FAMILY"/>
    <property type="match status" value="1"/>
</dbReference>
<dbReference type="InterPro" id="IPR000182">
    <property type="entry name" value="GNAT_dom"/>
</dbReference>
<protein>
    <submittedName>
        <fullName evidence="2">GNAT family N-acetyltransferase</fullName>
    </submittedName>
</protein>
<dbReference type="AlphaFoldDB" id="A0A371X3B6"/>
<name>A0A371X3B6_9HYPH</name>
<dbReference type="GO" id="GO:0016747">
    <property type="term" value="F:acyltransferase activity, transferring groups other than amino-acyl groups"/>
    <property type="evidence" value="ECO:0007669"/>
    <property type="project" value="InterPro"/>
</dbReference>
<dbReference type="InterPro" id="IPR052742">
    <property type="entry name" value="Mito_N-acetyltransferase"/>
</dbReference>
<sequence length="164" mass="18103">MDTQPSIRPAEREDRPAIWAILEPVLRAGETYALDRDLTEDAALDYWLGTDRTSFVALLDGEIRGTYYLKRNQAGGGSHVANCGYAVSEKARGRGLARAMALHSLSEAGQRGFRAMQFNFVVEANAAAVHLWRSLGFAEVGRLPKAFDHPVDGPVDALVFWRDL</sequence>
<dbReference type="Gene3D" id="3.40.630.30">
    <property type="match status" value="1"/>
</dbReference>
<dbReference type="SUPFAM" id="SSF55729">
    <property type="entry name" value="Acyl-CoA N-acyltransferases (Nat)"/>
    <property type="match status" value="1"/>
</dbReference>
<dbReference type="OrthoDB" id="9788300at2"/>
<dbReference type="Pfam" id="PF00583">
    <property type="entry name" value="Acetyltransf_1"/>
    <property type="match status" value="1"/>
</dbReference>
<organism evidence="2 3">
    <name type="scientific">Fulvimarina endophytica</name>
    <dbReference type="NCBI Taxonomy" id="2293836"/>
    <lineage>
        <taxon>Bacteria</taxon>
        <taxon>Pseudomonadati</taxon>
        <taxon>Pseudomonadota</taxon>
        <taxon>Alphaproteobacteria</taxon>
        <taxon>Hyphomicrobiales</taxon>
        <taxon>Aurantimonadaceae</taxon>
        <taxon>Fulvimarina</taxon>
    </lineage>
</organism>
<dbReference type="EMBL" id="QURL01000004">
    <property type="protein sequence ID" value="RFC63703.1"/>
    <property type="molecule type" value="Genomic_DNA"/>
</dbReference>
<comment type="caution">
    <text evidence="2">The sequence shown here is derived from an EMBL/GenBank/DDBJ whole genome shotgun (WGS) entry which is preliminary data.</text>
</comment>
<dbReference type="RefSeq" id="WP_116683432.1">
    <property type="nucleotide sequence ID" value="NZ_QURL01000004.1"/>
</dbReference>
<keyword evidence="2" id="KW-0808">Transferase</keyword>
<proteinExistence type="predicted"/>
<dbReference type="PROSITE" id="PS51186">
    <property type="entry name" value="GNAT"/>
    <property type="match status" value="1"/>
</dbReference>
<feature type="domain" description="N-acetyltransferase" evidence="1">
    <location>
        <begin position="5"/>
        <end position="164"/>
    </location>
</feature>
<evidence type="ECO:0000313" key="2">
    <source>
        <dbReference type="EMBL" id="RFC63703.1"/>
    </source>
</evidence>
<dbReference type="Proteomes" id="UP000264310">
    <property type="component" value="Unassembled WGS sequence"/>
</dbReference>
<dbReference type="CDD" id="cd04301">
    <property type="entry name" value="NAT_SF"/>
    <property type="match status" value="1"/>
</dbReference>
<dbReference type="PANTHER" id="PTHR43138:SF1">
    <property type="entry name" value="N-ACETYLTRANSFERASE ACA1"/>
    <property type="match status" value="1"/>
</dbReference>
<dbReference type="InterPro" id="IPR016181">
    <property type="entry name" value="Acyl_CoA_acyltransferase"/>
</dbReference>
<gene>
    <name evidence="2" type="ORF">DYI37_11945</name>
</gene>
<accession>A0A371X3B6</accession>
<evidence type="ECO:0000259" key="1">
    <source>
        <dbReference type="PROSITE" id="PS51186"/>
    </source>
</evidence>
<keyword evidence="3" id="KW-1185">Reference proteome</keyword>